<dbReference type="AlphaFoldDB" id="A0A150JCY1"/>
<accession>A0A150JM68</accession>
<evidence type="ECO:0000313" key="2">
    <source>
        <dbReference type="EMBL" id="KYC58360.1"/>
    </source>
</evidence>
<evidence type="ECO:0000313" key="1">
    <source>
        <dbReference type="EMBL" id="KYC55005.1"/>
    </source>
</evidence>
<gene>
    <name evidence="1" type="ORF">AN188_00633</name>
    <name evidence="2" type="ORF">APG09_00380</name>
</gene>
<comment type="caution">
    <text evidence="1">The sequence shown here is derived from an EMBL/GenBank/DDBJ whole genome shotgun (WGS) entry which is preliminary data.</text>
</comment>
<proteinExistence type="predicted"/>
<protein>
    <recommendedName>
        <fullName evidence="4">DUF5655 domain-containing protein</fullName>
    </recommendedName>
</protein>
<organism evidence="1 3">
    <name type="scientific">Candidatus Methanofastidiosum methylothiophilum</name>
    <dbReference type="NCBI Taxonomy" id="1705564"/>
    <lineage>
        <taxon>Archaea</taxon>
        <taxon>Methanobacteriati</taxon>
        <taxon>Methanobacteriota</taxon>
        <taxon>Stenosarchaea group</taxon>
        <taxon>Candidatus Methanofastidiosia</taxon>
        <taxon>Candidatus Methanofastidiosales</taxon>
        <taxon>Candidatus Methanofastidiosaceae</taxon>
        <taxon>Candidatus Methanofastidiosum</taxon>
    </lineage>
</organism>
<dbReference type="Proteomes" id="UP000092420">
    <property type="component" value="Unassembled WGS sequence"/>
</dbReference>
<evidence type="ECO:0000313" key="3">
    <source>
        <dbReference type="Proteomes" id="UP000092420"/>
    </source>
</evidence>
<reference evidence="1 3" key="1">
    <citation type="journal article" date="2016" name="ISME J.">
        <title>Chasing the elusive Euryarchaeota class WSA2: genomes reveal a uniquely fastidious methyl-reducing methanogen.</title>
        <authorList>
            <person name="Nobu M.K."/>
            <person name="Narihiro T."/>
            <person name="Kuroda K."/>
            <person name="Mei R."/>
            <person name="Liu W.T."/>
        </authorList>
    </citation>
    <scope>NUCLEOTIDE SEQUENCE [LARGE SCALE GENOMIC DNA]</scope>
    <source>
        <strain evidence="1">ADurb1013_Bin02101</strain>
        <strain evidence="2">ADurb1213_Bin02801</strain>
    </source>
</reference>
<accession>A0A150JCY1</accession>
<dbReference type="EMBL" id="LNJB01000005">
    <property type="protein sequence ID" value="KYC55005.1"/>
    <property type="molecule type" value="Genomic_DNA"/>
</dbReference>
<name>A0A150JCY1_9EURY</name>
<sequence>MGNISININKDSKYTINIKEEYDINEFISTFEGHISLIKNIRLGNEKSENKILCKEQINTKSSSSFLRYPLIKELDTMIRSLGTDITIKDDDSMRSYYSILKSNMKTRGLVWLKPVGNNLLIHLRKGDYGNIDTKNRVKYSEEGSRTFGDYPTINIYNHQDLEYAFKLIKYIYNK</sequence>
<dbReference type="EMBL" id="LNJE01000003">
    <property type="protein sequence ID" value="KYC58360.1"/>
    <property type="molecule type" value="Genomic_DNA"/>
</dbReference>
<accession>A0A150JHF8</accession>
<evidence type="ECO:0008006" key="4">
    <source>
        <dbReference type="Google" id="ProtNLM"/>
    </source>
</evidence>